<organism evidence="1 2">
    <name type="scientific">Thermosulfurimonas dismutans</name>
    <dbReference type="NCBI Taxonomy" id="999894"/>
    <lineage>
        <taxon>Bacteria</taxon>
        <taxon>Pseudomonadati</taxon>
        <taxon>Thermodesulfobacteriota</taxon>
        <taxon>Thermodesulfobacteria</taxon>
        <taxon>Thermodesulfobacteriales</taxon>
        <taxon>Thermodesulfobacteriaceae</taxon>
        <taxon>Thermosulfurimonas</taxon>
    </lineage>
</organism>
<evidence type="ECO:0000313" key="2">
    <source>
        <dbReference type="Proteomes" id="UP000078390"/>
    </source>
</evidence>
<dbReference type="Gene3D" id="3.30.460.10">
    <property type="entry name" value="Beta Polymerase, domain 2"/>
    <property type="match status" value="1"/>
</dbReference>
<comment type="caution">
    <text evidence="1">The sequence shown here is derived from an EMBL/GenBank/DDBJ whole genome shotgun (WGS) entry which is preliminary data.</text>
</comment>
<dbReference type="STRING" id="999894.TDIS_1658"/>
<protein>
    <recommendedName>
        <fullName evidence="3">Nucleotidyltransferase domain-containing protein</fullName>
    </recommendedName>
</protein>
<gene>
    <name evidence="1" type="ORF">TDIS_1658</name>
</gene>
<accession>A0A179D2U6</accession>
<dbReference type="EMBL" id="LWLG01000013">
    <property type="protein sequence ID" value="OAQ20303.1"/>
    <property type="molecule type" value="Genomic_DNA"/>
</dbReference>
<evidence type="ECO:0008006" key="3">
    <source>
        <dbReference type="Google" id="ProtNLM"/>
    </source>
</evidence>
<dbReference type="Proteomes" id="UP000078390">
    <property type="component" value="Unassembled WGS sequence"/>
</dbReference>
<dbReference type="SUPFAM" id="SSF81301">
    <property type="entry name" value="Nucleotidyltransferase"/>
    <property type="match status" value="1"/>
</dbReference>
<proteinExistence type="predicted"/>
<dbReference type="InterPro" id="IPR043519">
    <property type="entry name" value="NT_sf"/>
</dbReference>
<keyword evidence="2" id="KW-1185">Reference proteome</keyword>
<dbReference type="RefSeq" id="WP_068671201.1">
    <property type="nucleotide sequence ID" value="NZ_LWLG01000013.1"/>
</dbReference>
<name>A0A179D2U6_9BACT</name>
<evidence type="ECO:0000313" key="1">
    <source>
        <dbReference type="EMBL" id="OAQ20303.1"/>
    </source>
</evidence>
<reference evidence="1 2" key="1">
    <citation type="submission" date="2016-04" db="EMBL/GenBank/DDBJ databases">
        <title>Genome analysis of Thermosulfurimonas dismutans, the first thermophilic sulfur-disproportionating bacterium of the phylum Thermodesulfobacteria.</title>
        <authorList>
            <person name="Mardanov A.V."/>
            <person name="Beletsky A.V."/>
            <person name="Kadnikov V.V."/>
            <person name="Slobodkin A.I."/>
            <person name="Ravin N.V."/>
        </authorList>
    </citation>
    <scope>NUCLEOTIDE SEQUENCE [LARGE SCALE GENOMIC DNA]</scope>
    <source>
        <strain evidence="1 2">S95</strain>
    </source>
</reference>
<sequence length="135" mass="15242">MSTRDLLRFAREVEKSRPRLRRVLKVEELYTEYLTRLPRLPVVRAGFEVLNEFNLRIVSPKALIAVLLCLPERSMDLSAFVRVLPEVFPEDLSRALQVLSGDPGVLAVVLYGSRARGDARPDSDWGGIQFCVSGE</sequence>
<dbReference type="CDD" id="cd05403">
    <property type="entry name" value="NT_KNTase_like"/>
    <property type="match status" value="1"/>
</dbReference>
<dbReference type="AlphaFoldDB" id="A0A179D2U6"/>